<keyword evidence="1" id="KW-1133">Transmembrane helix</keyword>
<dbReference type="OMA" id="HVNDYCS"/>
<dbReference type="PANTHER" id="PTHR32440:SF0">
    <property type="entry name" value="PHOSPHATASE DCR2-RELATED"/>
    <property type="match status" value="1"/>
</dbReference>
<reference evidence="3 5" key="1">
    <citation type="journal article" date="2011" name="Science">
        <title>Comparative functional genomics of the fission yeasts.</title>
        <authorList>
            <person name="Rhind N."/>
            <person name="Chen Z."/>
            <person name="Yassour M."/>
            <person name="Thompson D.A."/>
            <person name="Haas B.J."/>
            <person name="Habib N."/>
            <person name="Wapinski I."/>
            <person name="Roy S."/>
            <person name="Lin M.F."/>
            <person name="Heiman D.I."/>
            <person name="Young S.K."/>
            <person name="Furuya K."/>
            <person name="Guo Y."/>
            <person name="Pidoux A."/>
            <person name="Chen H.M."/>
            <person name="Robbertse B."/>
            <person name="Goldberg J.M."/>
            <person name="Aoki K."/>
            <person name="Bayne E.H."/>
            <person name="Berlin A.M."/>
            <person name="Desjardins C.A."/>
            <person name="Dobbs E."/>
            <person name="Dukaj L."/>
            <person name="Fan L."/>
            <person name="FitzGerald M.G."/>
            <person name="French C."/>
            <person name="Gujja S."/>
            <person name="Hansen K."/>
            <person name="Keifenheim D."/>
            <person name="Levin J.Z."/>
            <person name="Mosher R.A."/>
            <person name="Mueller C.A."/>
            <person name="Pfiffner J."/>
            <person name="Priest M."/>
            <person name="Russ C."/>
            <person name="Smialowska A."/>
            <person name="Swoboda P."/>
            <person name="Sykes S.M."/>
            <person name="Vaughn M."/>
            <person name="Vengrova S."/>
            <person name="Yoder R."/>
            <person name="Zeng Q."/>
            <person name="Allshire R."/>
            <person name="Baulcombe D."/>
            <person name="Birren B.W."/>
            <person name="Brown W."/>
            <person name="Ekwall K."/>
            <person name="Kellis M."/>
            <person name="Leatherwood J."/>
            <person name="Levin H."/>
            <person name="Margalit H."/>
            <person name="Martienssen R."/>
            <person name="Nieduszynski C.A."/>
            <person name="Spatafora J.W."/>
            <person name="Friedman N."/>
            <person name="Dalgaard J.Z."/>
            <person name="Baumann P."/>
            <person name="Niki H."/>
            <person name="Regev A."/>
            <person name="Nusbaum C."/>
        </authorList>
    </citation>
    <scope>NUCLEOTIDE SEQUENCE [LARGE SCALE GENOMIC DNA]</scope>
    <source>
        <strain evidence="5">yFS275 / FY16936</strain>
    </source>
</reference>
<protein>
    <submittedName>
        <fullName evidence="3">Phosphoprotein phosphatase</fullName>
    </submittedName>
</protein>
<dbReference type="Gene3D" id="3.60.21.10">
    <property type="match status" value="1"/>
</dbReference>
<dbReference type="OrthoDB" id="783096at2759"/>
<dbReference type="AlphaFoldDB" id="B6K6D3"/>
<feature type="transmembrane region" description="Helical" evidence="1">
    <location>
        <begin position="12"/>
        <end position="29"/>
    </location>
</feature>
<name>B6K6D3_SCHJY</name>
<keyword evidence="1" id="KW-0812">Transmembrane</keyword>
<gene>
    <name evidence="4" type="primary">dcr2</name>
    <name evidence="3" type="ORF">SJAG_04262</name>
</gene>
<dbReference type="JaponicusDB" id="SJAG_04262">
    <property type="gene designation" value="dcr2"/>
</dbReference>
<keyword evidence="1" id="KW-0472">Membrane</keyword>
<dbReference type="eggNOG" id="KOG1432">
    <property type="taxonomic scope" value="Eukaryota"/>
</dbReference>
<evidence type="ECO:0000313" key="3">
    <source>
        <dbReference type="EMBL" id="EEB09087.1"/>
    </source>
</evidence>
<evidence type="ECO:0000259" key="2">
    <source>
        <dbReference type="Pfam" id="PF00149"/>
    </source>
</evidence>
<dbReference type="InterPro" id="IPR004843">
    <property type="entry name" value="Calcineurin-like_PHP"/>
</dbReference>
<dbReference type="EMBL" id="KE651167">
    <property type="protein sequence ID" value="EEB09087.1"/>
    <property type="molecule type" value="Genomic_DNA"/>
</dbReference>
<feature type="domain" description="Calcineurin-like phosphoesterase" evidence="2">
    <location>
        <begin position="219"/>
        <end position="448"/>
    </location>
</feature>
<dbReference type="CDD" id="cd07383">
    <property type="entry name" value="MPP_Dcr2"/>
    <property type="match status" value="1"/>
</dbReference>
<proteinExistence type="predicted"/>
<sequence>MQLFPRKVVRLLKSRLLILPIALFVVYLFNCAFEKYQIRQVSQGWNARTAFSLYTPIEDIRIVQCVKWNPLCRPMSQFTRWIRSTNDLYLGKHWFRKAFIFVKRPDHYVEDESIVLEDMYVDPESGTSDLSDGYHYKGYGLSVSYSTEGDICEVEVLHGKDAREPRNGWRAVPADFLGTGYDVILTVRPCSEPATPAPKVLQASEDRYIRFDMDREDVKIVQFSDLHMSTGPGVCRDMFPADRKEGCEADATTLEFMYDVLDSEYPDLVLLTGDIVNGDTSPDAKTALLKALSPMVERELPFAVIFGNHDEEGDLSRMELMRYVQQVPGSVSLFGNVSGVGNYVIDSPGKFSLYMIDTHGMSPQGRHCPGYDWIRQDQLDWLKQATIDHGGNPIQMAFLHIPLAEFCDVVDMKGSYREACSATKCDLGTAKLLKEAGIQVAVAGHDHVNDFCGYNQANHIHFCFAGGAGFGGYGGHGGYIRRARIWRLNGAQRLVQTWKRIEWPLEERRLSIDPQELNLDV</sequence>
<dbReference type="Proteomes" id="UP000001744">
    <property type="component" value="Unassembled WGS sequence"/>
</dbReference>
<dbReference type="STRING" id="402676.B6K6D3"/>
<dbReference type="PANTHER" id="PTHR32440">
    <property type="entry name" value="PHOSPHATASE DCR2-RELATED-RELATED"/>
    <property type="match status" value="1"/>
</dbReference>
<evidence type="ECO:0000313" key="4">
    <source>
        <dbReference type="JaponicusDB" id="SJAG_04262"/>
    </source>
</evidence>
<dbReference type="GO" id="GO:0004721">
    <property type="term" value="F:phosphoprotein phosphatase activity"/>
    <property type="evidence" value="ECO:0000318"/>
    <property type="project" value="GO_Central"/>
</dbReference>
<dbReference type="InterPro" id="IPR029052">
    <property type="entry name" value="Metallo-depent_PP-like"/>
</dbReference>
<evidence type="ECO:0000313" key="5">
    <source>
        <dbReference type="Proteomes" id="UP000001744"/>
    </source>
</evidence>
<dbReference type="RefSeq" id="XP_002175380.1">
    <property type="nucleotide sequence ID" value="XM_002175344.2"/>
</dbReference>
<dbReference type="Pfam" id="PF00149">
    <property type="entry name" value="Metallophos"/>
    <property type="match status" value="1"/>
</dbReference>
<dbReference type="GeneID" id="7052525"/>
<keyword evidence="5" id="KW-1185">Reference proteome</keyword>
<dbReference type="VEuPathDB" id="FungiDB:SJAG_04262"/>
<organism evidence="3 5">
    <name type="scientific">Schizosaccharomyces japonicus (strain yFS275 / FY16936)</name>
    <name type="common">Fission yeast</name>
    <dbReference type="NCBI Taxonomy" id="402676"/>
    <lineage>
        <taxon>Eukaryota</taxon>
        <taxon>Fungi</taxon>
        <taxon>Dikarya</taxon>
        <taxon>Ascomycota</taxon>
        <taxon>Taphrinomycotina</taxon>
        <taxon>Schizosaccharomycetes</taxon>
        <taxon>Schizosaccharomycetales</taxon>
        <taxon>Schizosaccharomycetaceae</taxon>
        <taxon>Schizosaccharomyces</taxon>
    </lineage>
</organism>
<evidence type="ECO:0000256" key="1">
    <source>
        <dbReference type="SAM" id="Phobius"/>
    </source>
</evidence>
<dbReference type="HOGENOM" id="CLU_019692_4_1_1"/>
<dbReference type="SUPFAM" id="SSF56300">
    <property type="entry name" value="Metallo-dependent phosphatases"/>
    <property type="match status" value="1"/>
</dbReference>
<accession>B6K6D3</accession>